<dbReference type="GO" id="GO:0004531">
    <property type="term" value="F:deoxyribonuclease II activity"/>
    <property type="evidence" value="ECO:0007669"/>
    <property type="project" value="InterPro"/>
</dbReference>
<gene>
    <name evidence="3" type="primary">DNASE2</name>
    <name evidence="3" type="ORF">T10_1987</name>
</gene>
<dbReference type="PANTHER" id="PTHR10858">
    <property type="entry name" value="DEOXYRIBONUCLEASE II"/>
    <property type="match status" value="1"/>
</dbReference>
<name>A0A0V1M2U5_9BILA</name>
<protein>
    <submittedName>
        <fullName evidence="3">Deoxyribonuclease-2-alpha</fullName>
    </submittedName>
</protein>
<sequence>TPEKQIPGAAVCLENANVYNAFSTAAANFIEIMNISIILILISLNCCTAQVATCKDDADNNPPNVVSSSIMKSEGNPAWAPSAQNVDRNRDHSIVRTMANFIANNINIKVLAYSDDPPNLPPRNEKSKAKGVLLVDNRANDAAAWFVHTVPNFLAYLGGYSWPPTETAKGHMFLCLSLSEAHLNSVAKAVRYQEPYIYVNNLTPALLNQHIELSNLATGVEIRLTPFLEHAKFTTKGVRAAANIQAFGKHTKSFADIYSRILRSKLSASIRIWAPYDAKSKSICKGQHKLRKIASPMQFAGNQVSREVDSTNWALVDGKNTVCLTTNDYKIAERQIPGAAVCLENAGVYNAFRTAALNKQLPSWFCSKVALHRLQLAKMIIMSFVYKPPNEISTKVMKSGPDPAWGNSVRSINNAQHSIGRTMVDFVRNTPQIKVLAYNNDPPNLPPGKETSKAKGVLLVDNTVTDAAAWFIHTAPNFLAHLGGYTWPAAETAKGHMFLCLSLNEIHLNSVAKALRYQEPYIYANNLPVAILNQHEELSNLVNGIEVRVTPFLEHARFVTKRTQVEANVQVFGKHTKSFSDIYGRVLRNKLSASIRIWAHSDARSKSICKGQHKLRKIASPMQFADSEVSREADSTRWALVEGKNTVCLTTNDYKASEKQIPGAAVCIENAHVYNAFSAAAFNILNDADNSNCYFDITRKQLGARYFVYKPPNVLQTKIMQSGLNPAWAPSAQPIQSNNGHSIVQTMAHFVADNPNIKVLAYSDDPPNLPPRNEKSKAKGVLLIDNSAANAAAWLVHTVPKFLSHLGGYSWPQTETAKGHIFLCLSINEESLNAVARAVRYQEPYIYANNLPLALLNQHNELSNLATGVEIRVTPFLEHAKLATRNNGANVQAFGKHTKSFADMYERVLRNKLSAKIRIWAPSDVRSKSICRGQYHLRKIVSPMQFDGVQVSREADSAKWALVEGKNTVCFTTNDYKATEKQIPGAAVCLENANVYNAFSTAAFFVYKPPNVLSTKLLKSAANPVWTRSAQAIDQGRGHSVFTTMASFIADHMNIKVLAYSDDPPNLPPRNEKSKAKVDSTVTDAAAWFVHTVPNFLAHLGGYSWPPAETTKGHIFLCVSFIEAHLNSVALNPVWAPSAQAIDQGAGHSVFTTMTSFVANHANIKILAYSDDPPNLPPRKEKSKSKGVLLIDHTGNDAAAWFVHTVPNFLAHLGGYSWPPAETAKGHMFLCVSFTEVHLNSVAKAIRYQEPYIYANNLSPPLLNQHEELSNLVNGVEVRVTPFLDHSKFITKREQVAANIQAFGKHRKSFADMYAKILRSKLSASIRIWAPSDKRSKSICKGQYHLRKIVSPMQFDGVQVSREADSAKWALVEGKNTVCFTTNDYKVTEKQTPGAALVWHKLQLAKTMLMFFVYKPPNMLNTQIIKSERNPTWANSRAAIDQGAGHSIVRTMADYVQNNPRINALAYSDDPPNLPLRNEKSKAKGVLLVDNAADAAAWFVHTAPNFLAHLGGYSWPQSETTKGHMFLCLSFDKAHLNLVGKAIRHQEPYIYANNLPVAILNQYMELSNLVNGVDARITPFLEHAKFTTKAVHAVANIQAFGKHSKSFADMYARILRKKFSASIRIWAPSDARSKSICNGQYQLRKIVSPMQLAGSQVSREADSAKWALVEGKNTEPYIYANNMPAAILSQHIELSNLATGVEIRITPFLEHAKFVTKAAQAAANIQAFGKHTKSFADIYAKVLRNKLSASIRIWAPSDARSKSICKGQYQLRKIASPMQLADSQVSREADSTRWALVEGKNTVCFTTNDYK</sequence>
<dbReference type="Pfam" id="PF03265">
    <property type="entry name" value="DNase_II"/>
    <property type="match status" value="7"/>
</dbReference>
<keyword evidence="2" id="KW-0378">Hydrolase</keyword>
<organism evidence="3 4">
    <name type="scientific">Trichinella papuae</name>
    <dbReference type="NCBI Taxonomy" id="268474"/>
    <lineage>
        <taxon>Eukaryota</taxon>
        <taxon>Metazoa</taxon>
        <taxon>Ecdysozoa</taxon>
        <taxon>Nematoda</taxon>
        <taxon>Enoplea</taxon>
        <taxon>Dorylaimia</taxon>
        <taxon>Trichinellida</taxon>
        <taxon>Trichinellidae</taxon>
        <taxon>Trichinella</taxon>
    </lineage>
</organism>
<dbReference type="InterPro" id="IPR004947">
    <property type="entry name" value="DNase_II"/>
</dbReference>
<dbReference type="CDD" id="cd09120">
    <property type="entry name" value="PLDc_DNaseII_1"/>
    <property type="match status" value="3"/>
</dbReference>
<evidence type="ECO:0000256" key="2">
    <source>
        <dbReference type="ARBA" id="ARBA00022801"/>
    </source>
</evidence>
<dbReference type="EMBL" id="JYDO01000281">
    <property type="protein sequence ID" value="KRZ65920.1"/>
    <property type="molecule type" value="Genomic_DNA"/>
</dbReference>
<feature type="non-terminal residue" evidence="3">
    <location>
        <position position="1811"/>
    </location>
</feature>
<proteinExistence type="inferred from homology"/>
<evidence type="ECO:0000256" key="1">
    <source>
        <dbReference type="ARBA" id="ARBA00007527"/>
    </source>
</evidence>
<dbReference type="STRING" id="268474.A0A0V1M2U5"/>
<evidence type="ECO:0000313" key="3">
    <source>
        <dbReference type="EMBL" id="KRZ65920.1"/>
    </source>
</evidence>
<comment type="caution">
    <text evidence="3">The sequence shown here is derived from an EMBL/GenBank/DDBJ whole genome shotgun (WGS) entry which is preliminary data.</text>
</comment>
<dbReference type="Proteomes" id="UP000054843">
    <property type="component" value="Unassembled WGS sequence"/>
</dbReference>
<reference evidence="3 4" key="1">
    <citation type="submission" date="2015-01" db="EMBL/GenBank/DDBJ databases">
        <title>Evolution of Trichinella species and genotypes.</title>
        <authorList>
            <person name="Korhonen P.K."/>
            <person name="Edoardo P."/>
            <person name="Giuseppe L.R."/>
            <person name="Gasser R.B."/>
        </authorList>
    </citation>
    <scope>NUCLEOTIDE SEQUENCE [LARGE SCALE GENOMIC DNA]</scope>
    <source>
        <strain evidence="3">ISS1980</strain>
    </source>
</reference>
<accession>A0A0V1M2U5</accession>
<keyword evidence="4" id="KW-1185">Reference proteome</keyword>
<dbReference type="OrthoDB" id="10261598at2759"/>
<evidence type="ECO:0000313" key="4">
    <source>
        <dbReference type="Proteomes" id="UP000054843"/>
    </source>
</evidence>
<feature type="non-terminal residue" evidence="3">
    <location>
        <position position="1"/>
    </location>
</feature>
<comment type="similarity">
    <text evidence="1">Belongs to the DNase II family.</text>
</comment>
<dbReference type="PANTHER" id="PTHR10858:SF23">
    <property type="entry name" value="DEOXYRIBONUCLEASE II"/>
    <property type="match status" value="1"/>
</dbReference>
<dbReference type="GO" id="GO:0006309">
    <property type="term" value="P:apoptotic DNA fragmentation"/>
    <property type="evidence" value="ECO:0007669"/>
    <property type="project" value="TreeGrafter"/>
</dbReference>